<evidence type="ECO:0000313" key="1">
    <source>
        <dbReference type="EMBL" id="KAJ9106746.1"/>
    </source>
</evidence>
<reference evidence="1" key="1">
    <citation type="submission" date="2023-04" db="EMBL/GenBank/DDBJ databases">
        <title>Draft Genome sequencing of Naganishia species isolated from polar environments using Oxford Nanopore Technology.</title>
        <authorList>
            <person name="Leo P."/>
            <person name="Venkateswaran K."/>
        </authorList>
    </citation>
    <scope>NUCLEOTIDE SEQUENCE</scope>
    <source>
        <strain evidence="1">MNA-CCFEE 5261</strain>
    </source>
</reference>
<accession>A0ACC2W5Q6</accession>
<evidence type="ECO:0000313" key="2">
    <source>
        <dbReference type="Proteomes" id="UP001241377"/>
    </source>
</evidence>
<dbReference type="Proteomes" id="UP001241377">
    <property type="component" value="Unassembled WGS sequence"/>
</dbReference>
<comment type="caution">
    <text evidence="1">The sequence shown here is derived from an EMBL/GenBank/DDBJ whole genome shotgun (WGS) entry which is preliminary data.</text>
</comment>
<protein>
    <submittedName>
        <fullName evidence="1">Uncharacterized protein</fullName>
    </submittedName>
</protein>
<sequence>MFAHAIRVLALAAPLTTTFLGLATFNANAVSATSLHTPHVNRRSNHARLASAQVERSADSKRSHGKKLRRRGDTKACKVRSTGETTTVENAASSGVAWAWTGSSSTQAADAASITAGSFAAASASESTAPQSAQASSSSSSAAAVVTSTPSSGGGTSGKPFGLAWPNGDWDGEGTPGYVGQYVGPTTGWYYNWGPQPCSKADALGLKFAPMIWGPKDCNEQFWTSQKSWSSNVETVLFFNEPNEISQSNVSPQDAVQYWKDYMIPLQKQGYKVCHAAVTNAPSGIEWIKKFNELCPECKYDCIPIHWYATSTENFKEYLQSFKDAFNVPLWVTEYACQSFNADPQCSKDQTWNLHQEMAKFFDEQDCPFGVMREMQGVNEYNRLMDASGSITPLGTWYKDSA</sequence>
<gene>
    <name evidence="1" type="ORF">QFC19_003058</name>
</gene>
<keyword evidence="2" id="KW-1185">Reference proteome</keyword>
<name>A0ACC2W5Q6_9TREE</name>
<organism evidence="1 2">
    <name type="scientific">Naganishia cerealis</name>
    <dbReference type="NCBI Taxonomy" id="610337"/>
    <lineage>
        <taxon>Eukaryota</taxon>
        <taxon>Fungi</taxon>
        <taxon>Dikarya</taxon>
        <taxon>Basidiomycota</taxon>
        <taxon>Agaricomycotina</taxon>
        <taxon>Tremellomycetes</taxon>
        <taxon>Filobasidiales</taxon>
        <taxon>Filobasidiaceae</taxon>
        <taxon>Naganishia</taxon>
    </lineage>
</organism>
<proteinExistence type="predicted"/>
<dbReference type="EMBL" id="JASBWR010000028">
    <property type="protein sequence ID" value="KAJ9106746.1"/>
    <property type="molecule type" value="Genomic_DNA"/>
</dbReference>